<dbReference type="Proteomes" id="UP001163850">
    <property type="component" value="Unassembled WGS sequence"/>
</dbReference>
<reference evidence="2" key="1">
    <citation type="submission" date="2022-08" db="EMBL/GenBank/DDBJ databases">
        <authorList>
            <consortium name="DOE Joint Genome Institute"/>
            <person name="Min B."/>
            <person name="Riley R."/>
            <person name="Sierra-Patev S."/>
            <person name="Naranjo-Ortiz M."/>
            <person name="Looney B."/>
            <person name="Konkel Z."/>
            <person name="Slot J.C."/>
            <person name="Sakamoto Y."/>
            <person name="Steenwyk J.L."/>
            <person name="Rokas A."/>
            <person name="Carro J."/>
            <person name="Camarero S."/>
            <person name="Ferreira P."/>
            <person name="Molpeceres G."/>
            <person name="Ruiz-Duenas F.J."/>
            <person name="Serrano A."/>
            <person name="Henrissat B."/>
            <person name="Drula E."/>
            <person name="Hughes K.W."/>
            <person name="Mata J.L."/>
            <person name="Ishikawa N.K."/>
            <person name="Vargas-Isla R."/>
            <person name="Ushijima S."/>
            <person name="Smith C.A."/>
            <person name="Ahrendt S."/>
            <person name="Andreopoulos W."/>
            <person name="He G."/>
            <person name="Labutti K."/>
            <person name="Lipzen A."/>
            <person name="Ng V."/>
            <person name="Sandor L."/>
            <person name="Barry K."/>
            <person name="Martinez A.T."/>
            <person name="Xiao Y."/>
            <person name="Gibbons J.G."/>
            <person name="Terashima K."/>
            <person name="Hibbett D.S."/>
            <person name="Grigoriev I.V."/>
        </authorList>
    </citation>
    <scope>NUCLEOTIDE SEQUENCE</scope>
    <source>
        <strain evidence="2">TFB7829</strain>
    </source>
</reference>
<feature type="compositionally biased region" description="Polar residues" evidence="1">
    <location>
        <begin position="197"/>
        <end position="207"/>
    </location>
</feature>
<feature type="region of interest" description="Disordered" evidence="1">
    <location>
        <begin position="182"/>
        <end position="264"/>
    </location>
</feature>
<comment type="caution">
    <text evidence="2">The sequence shown here is derived from an EMBL/GenBank/DDBJ whole genome shotgun (WGS) entry which is preliminary data.</text>
</comment>
<dbReference type="EMBL" id="MU802534">
    <property type="protein sequence ID" value="KAJ3979033.1"/>
    <property type="molecule type" value="Genomic_DNA"/>
</dbReference>
<feature type="compositionally biased region" description="Polar residues" evidence="1">
    <location>
        <begin position="109"/>
        <end position="118"/>
    </location>
</feature>
<feature type="compositionally biased region" description="Basic and acidic residues" evidence="1">
    <location>
        <begin position="122"/>
        <end position="131"/>
    </location>
</feature>
<protein>
    <recommendedName>
        <fullName evidence="4">CCHC-type domain-containing protein</fullName>
    </recommendedName>
</protein>
<feature type="region of interest" description="Disordered" evidence="1">
    <location>
        <begin position="1"/>
        <end position="135"/>
    </location>
</feature>
<organism evidence="2 3">
    <name type="scientific">Lentinula detonsa</name>
    <dbReference type="NCBI Taxonomy" id="2804962"/>
    <lineage>
        <taxon>Eukaryota</taxon>
        <taxon>Fungi</taxon>
        <taxon>Dikarya</taxon>
        <taxon>Basidiomycota</taxon>
        <taxon>Agaricomycotina</taxon>
        <taxon>Agaricomycetes</taxon>
        <taxon>Agaricomycetidae</taxon>
        <taxon>Agaricales</taxon>
        <taxon>Marasmiineae</taxon>
        <taxon>Omphalotaceae</taxon>
        <taxon>Lentinula</taxon>
    </lineage>
</organism>
<feature type="region of interest" description="Disordered" evidence="1">
    <location>
        <begin position="280"/>
        <end position="306"/>
    </location>
</feature>
<accession>A0AA38PNV0</accession>
<evidence type="ECO:0000313" key="3">
    <source>
        <dbReference type="Proteomes" id="UP001163850"/>
    </source>
</evidence>
<dbReference type="AlphaFoldDB" id="A0AA38PNV0"/>
<evidence type="ECO:0008006" key="4">
    <source>
        <dbReference type="Google" id="ProtNLM"/>
    </source>
</evidence>
<name>A0AA38PNV0_9AGAR</name>
<feature type="compositionally biased region" description="Basic and acidic residues" evidence="1">
    <location>
        <begin position="25"/>
        <end position="34"/>
    </location>
</feature>
<sequence>MSSQNLCSRRTHSDPAVPSTLDTTLRMDESETRSDSPLTPIESDGLSRAPLPKGQGYESALSEPDEAESFGPVEIASEHPKTSGAKGGREEPPALHRKSRTEEPAVKTNAVTNTQILASMSEMKEKQRDSQECPSHLQEMIKEFQTWQRQETEQIEAKYEAKIEELKKVYTTKATAPAENLGLQDHCSPTAEPESMESYSPHLSKTSVEGWFIPRTDKGTTGRTNGSGSLGNPDLSKEKKLDTGQARPSQRDRMSRHQLSEQQKNEYRAVGKYFECGETGHRSQNCPRRNSMKLNHKRGSEPPGLSTHNIEFELPEVINQGDVWELSLNAAHLNWFEDVEETYYSETESIHSRGDSMYEDSDRSYNCPADGNGWNSPGNHLRNSEGAATVFAWPKDSKNISLEEAIGRGLHNHLNHEHFGFKNDPVLRRFGDPLAERLEYVLTQQTPFPGHLLIDSAYEDRELQIPTQLLINPDFEPGPWFARQIGDSSAASETTSRPMGDARATRISQILNNAECYPGDDLPDFHPRQDVMYDIRWPLNTTLLTNFLRDCLRWNMWEARMVWGDLFDPSKAWGSVQMSANNHHGLELNGVQIAADKYPGLQRNAVWIKGPGPVIVVQPERMGARLRGSVGGSEAWELWLAARSFGSVMGLQRSY</sequence>
<feature type="compositionally biased region" description="Basic and acidic residues" evidence="1">
    <location>
        <begin position="76"/>
        <end position="105"/>
    </location>
</feature>
<feature type="compositionally biased region" description="Basic and acidic residues" evidence="1">
    <location>
        <begin position="249"/>
        <end position="264"/>
    </location>
</feature>
<evidence type="ECO:0000256" key="1">
    <source>
        <dbReference type="SAM" id="MobiDB-lite"/>
    </source>
</evidence>
<proteinExistence type="predicted"/>
<evidence type="ECO:0000313" key="2">
    <source>
        <dbReference type="EMBL" id="KAJ3979033.1"/>
    </source>
</evidence>
<gene>
    <name evidence="2" type="ORF">F5890DRAFT_1589505</name>
</gene>